<feature type="transmembrane region" description="Helical" evidence="1">
    <location>
        <begin position="26"/>
        <end position="47"/>
    </location>
</feature>
<protein>
    <submittedName>
        <fullName evidence="2">Uncharacterized protein</fullName>
    </submittedName>
</protein>
<dbReference type="InterPro" id="IPR029058">
    <property type="entry name" value="AB_hydrolase_fold"/>
</dbReference>
<keyword evidence="1" id="KW-0812">Transmembrane</keyword>
<keyword evidence="1" id="KW-1133">Transmembrane helix</keyword>
<dbReference type="InterPro" id="IPR003386">
    <property type="entry name" value="LACT/PDAT_acylTrfase"/>
</dbReference>
<dbReference type="Pfam" id="PF02450">
    <property type="entry name" value="LCAT"/>
    <property type="match status" value="1"/>
</dbReference>
<dbReference type="Gene3D" id="3.40.50.1820">
    <property type="entry name" value="alpha/beta hydrolase"/>
    <property type="match status" value="1"/>
</dbReference>
<dbReference type="Proteomes" id="UP001291623">
    <property type="component" value="Unassembled WGS sequence"/>
</dbReference>
<dbReference type="GO" id="GO:0008374">
    <property type="term" value="F:O-acyltransferase activity"/>
    <property type="evidence" value="ECO:0007669"/>
    <property type="project" value="InterPro"/>
</dbReference>
<reference evidence="2" key="1">
    <citation type="submission" date="2023-12" db="EMBL/GenBank/DDBJ databases">
        <title>Genome assembly of Anisodus tanguticus.</title>
        <authorList>
            <person name="Wang Y.-J."/>
        </authorList>
    </citation>
    <scope>NUCLEOTIDE SEQUENCE</scope>
    <source>
        <strain evidence="2">KB-2021</strain>
        <tissue evidence="2">Leaf</tissue>
    </source>
</reference>
<keyword evidence="1" id="KW-0472">Membrane</keyword>
<keyword evidence="3" id="KW-1185">Reference proteome</keyword>
<organism evidence="2 3">
    <name type="scientific">Anisodus tanguticus</name>
    <dbReference type="NCBI Taxonomy" id="243964"/>
    <lineage>
        <taxon>Eukaryota</taxon>
        <taxon>Viridiplantae</taxon>
        <taxon>Streptophyta</taxon>
        <taxon>Embryophyta</taxon>
        <taxon>Tracheophyta</taxon>
        <taxon>Spermatophyta</taxon>
        <taxon>Magnoliopsida</taxon>
        <taxon>eudicotyledons</taxon>
        <taxon>Gunneridae</taxon>
        <taxon>Pentapetalae</taxon>
        <taxon>asterids</taxon>
        <taxon>lamiids</taxon>
        <taxon>Solanales</taxon>
        <taxon>Solanaceae</taxon>
        <taxon>Solanoideae</taxon>
        <taxon>Hyoscyameae</taxon>
        <taxon>Anisodus</taxon>
    </lineage>
</organism>
<dbReference type="AlphaFoldDB" id="A0AAE1QP37"/>
<dbReference type="GO" id="GO:0006629">
    <property type="term" value="P:lipid metabolic process"/>
    <property type="evidence" value="ECO:0007669"/>
    <property type="project" value="InterPro"/>
</dbReference>
<accession>A0AAE1QP37</accession>
<evidence type="ECO:0000313" key="3">
    <source>
        <dbReference type="Proteomes" id="UP001291623"/>
    </source>
</evidence>
<name>A0AAE1QP37_9SOLA</name>
<dbReference type="EMBL" id="JAVYJV010000050">
    <property type="protein sequence ID" value="KAK4337160.1"/>
    <property type="molecule type" value="Genomic_DNA"/>
</dbReference>
<gene>
    <name evidence="2" type="ORF">RND71_043476</name>
</gene>
<proteinExistence type="predicted"/>
<evidence type="ECO:0000256" key="1">
    <source>
        <dbReference type="SAM" id="Phobius"/>
    </source>
</evidence>
<sequence length="139" mass="16010">MDYEVSIASKEKDPFLRRLKMSKAGFWPLLLTNLSLVGVIIFELHCIHGYGVKTMETLHYAQNKFPDGTPEIQYGDGDGTVNLRSLDFCKNWINRSKKPVTYKTFDKTEHMQTTSSDEVVNYIGELVFGTKYETNQIFE</sequence>
<evidence type="ECO:0000313" key="2">
    <source>
        <dbReference type="EMBL" id="KAK4337160.1"/>
    </source>
</evidence>
<comment type="caution">
    <text evidence="2">The sequence shown here is derived from an EMBL/GenBank/DDBJ whole genome shotgun (WGS) entry which is preliminary data.</text>
</comment>